<evidence type="ECO:0000313" key="3">
    <source>
        <dbReference type="EMBL" id="SFS35317.1"/>
    </source>
</evidence>
<organism evidence="3 4">
    <name type="scientific">Zhouia amylolytica</name>
    <dbReference type="NCBI Taxonomy" id="376730"/>
    <lineage>
        <taxon>Bacteria</taxon>
        <taxon>Pseudomonadati</taxon>
        <taxon>Bacteroidota</taxon>
        <taxon>Flavobacteriia</taxon>
        <taxon>Flavobacteriales</taxon>
        <taxon>Flavobacteriaceae</taxon>
        <taxon>Zhouia</taxon>
    </lineage>
</organism>
<dbReference type="SUPFAM" id="SSF117916">
    <property type="entry name" value="Fe-S cluster assembly (FSCA) domain-like"/>
    <property type="match status" value="1"/>
</dbReference>
<gene>
    <name evidence="3" type="ORF">SAMN04487906_0122</name>
</gene>
<dbReference type="AlphaFoldDB" id="A0A1I6P561"/>
<dbReference type="Pfam" id="PF01106">
    <property type="entry name" value="NifU"/>
    <property type="match status" value="1"/>
</dbReference>
<evidence type="ECO:0000256" key="1">
    <source>
        <dbReference type="ARBA" id="ARBA00006420"/>
    </source>
</evidence>
<dbReference type="EMBL" id="FPAG01000001">
    <property type="protein sequence ID" value="SFS35317.1"/>
    <property type="molecule type" value="Genomic_DNA"/>
</dbReference>
<sequence>MTLDEIKLNVEKALEEIRPFLKSDGGDISLISVDETLVRVRLEGACVGCHVNQMTLKAGVETTIKKYVPQIEKVENIA</sequence>
<dbReference type="InterPro" id="IPR001075">
    <property type="entry name" value="NIF_FeS_clus_asmbl_NifU_C"/>
</dbReference>
<dbReference type="GO" id="GO:0016226">
    <property type="term" value="P:iron-sulfur cluster assembly"/>
    <property type="evidence" value="ECO:0007669"/>
    <property type="project" value="InterPro"/>
</dbReference>
<dbReference type="PANTHER" id="PTHR11178">
    <property type="entry name" value="IRON-SULFUR CLUSTER SCAFFOLD PROTEIN NFU-RELATED"/>
    <property type="match status" value="1"/>
</dbReference>
<dbReference type="Proteomes" id="UP000183209">
    <property type="component" value="Unassembled WGS sequence"/>
</dbReference>
<feature type="domain" description="NIF system FeS cluster assembly NifU C-terminal" evidence="2">
    <location>
        <begin position="10"/>
        <end position="75"/>
    </location>
</feature>
<name>A0A1I6P561_9FLAO</name>
<reference evidence="3 4" key="1">
    <citation type="submission" date="2016-10" db="EMBL/GenBank/DDBJ databases">
        <authorList>
            <person name="de Groot N.N."/>
        </authorList>
    </citation>
    <scope>NUCLEOTIDE SEQUENCE [LARGE SCALE GENOMIC DNA]</scope>
    <source>
        <strain evidence="3 4">CGMCC 1.6114</strain>
    </source>
</reference>
<dbReference type="GO" id="GO:0051536">
    <property type="term" value="F:iron-sulfur cluster binding"/>
    <property type="evidence" value="ECO:0007669"/>
    <property type="project" value="InterPro"/>
</dbReference>
<protein>
    <submittedName>
        <fullName evidence="3">Fe-S cluster biogenesis protein NfuA, 4Fe-4S-binding domain</fullName>
    </submittedName>
</protein>
<dbReference type="OrthoDB" id="9796965at2"/>
<dbReference type="InterPro" id="IPR034904">
    <property type="entry name" value="FSCA_dom_sf"/>
</dbReference>
<dbReference type="RefSeq" id="WP_038268854.1">
    <property type="nucleotide sequence ID" value="NZ_FPAG01000001.1"/>
</dbReference>
<dbReference type="Gene3D" id="3.30.300.130">
    <property type="entry name" value="Fe-S cluster assembly (FSCA)"/>
    <property type="match status" value="1"/>
</dbReference>
<comment type="similarity">
    <text evidence="1">Belongs to the NifU family.</text>
</comment>
<accession>A0A1I6P561</accession>
<dbReference type="PANTHER" id="PTHR11178:SF25">
    <property type="entry name" value="NIFU-LIKE PROTEIN 3, CHLOROPLASTIC"/>
    <property type="match status" value="1"/>
</dbReference>
<dbReference type="GO" id="GO:0005506">
    <property type="term" value="F:iron ion binding"/>
    <property type="evidence" value="ECO:0007669"/>
    <property type="project" value="InterPro"/>
</dbReference>
<proteinExistence type="inferred from homology"/>
<evidence type="ECO:0000259" key="2">
    <source>
        <dbReference type="Pfam" id="PF01106"/>
    </source>
</evidence>
<evidence type="ECO:0000313" key="4">
    <source>
        <dbReference type="Proteomes" id="UP000183209"/>
    </source>
</evidence>